<feature type="signal peptide" evidence="1">
    <location>
        <begin position="1"/>
        <end position="24"/>
    </location>
</feature>
<dbReference type="PROSITE" id="PS51257">
    <property type="entry name" value="PROKAR_LIPOPROTEIN"/>
    <property type="match status" value="1"/>
</dbReference>
<keyword evidence="3" id="KW-1185">Reference proteome</keyword>
<accession>A0A1N7QDI4</accession>
<evidence type="ECO:0000256" key="1">
    <source>
        <dbReference type="SAM" id="SignalP"/>
    </source>
</evidence>
<organism evidence="2 3">
    <name type="scientific">Filimonas lacunae</name>
    <dbReference type="NCBI Taxonomy" id="477680"/>
    <lineage>
        <taxon>Bacteria</taxon>
        <taxon>Pseudomonadati</taxon>
        <taxon>Bacteroidota</taxon>
        <taxon>Chitinophagia</taxon>
        <taxon>Chitinophagales</taxon>
        <taxon>Chitinophagaceae</taxon>
        <taxon>Filimonas</taxon>
    </lineage>
</organism>
<dbReference type="RefSeq" id="WP_144264058.1">
    <property type="nucleotide sequence ID" value="NZ_AP017422.1"/>
</dbReference>
<evidence type="ECO:0000313" key="3">
    <source>
        <dbReference type="Proteomes" id="UP000186917"/>
    </source>
</evidence>
<reference evidence="3" key="1">
    <citation type="submission" date="2017-01" db="EMBL/GenBank/DDBJ databases">
        <authorList>
            <person name="Varghese N."/>
            <person name="Submissions S."/>
        </authorList>
    </citation>
    <scope>NUCLEOTIDE SEQUENCE [LARGE SCALE GENOMIC DNA]</scope>
    <source>
        <strain evidence="3">DSM 21054</strain>
    </source>
</reference>
<dbReference type="OrthoDB" id="662996at2"/>
<gene>
    <name evidence="2" type="ORF">SAMN05421788_10580</name>
</gene>
<sequence length="177" mass="19184">MKTLSLTALLSVATLLSLSSCSNKKKDAVTPAVTPNVFTYDSTSYTIDKGYFVIQHDETKDIDYGVIRLSSRNLSELAGGSTAITHMLDIQYTPTTIVTGTFTFKDTADASFNKSSNFFGSSAIFNLFTENTIGLNALAPSTVTISKEGENYKIVYDLTVRENKKVTGTFVGALITE</sequence>
<feature type="chain" id="PRO_5013201759" description="Lipid-binding hydrolase" evidence="1">
    <location>
        <begin position="25"/>
        <end position="177"/>
    </location>
</feature>
<evidence type="ECO:0008006" key="4">
    <source>
        <dbReference type="Google" id="ProtNLM"/>
    </source>
</evidence>
<dbReference type="AlphaFoldDB" id="A0A1N7QDI4"/>
<dbReference type="EMBL" id="FTOR01000005">
    <property type="protein sequence ID" value="SIT20941.1"/>
    <property type="molecule type" value="Genomic_DNA"/>
</dbReference>
<dbReference type="Proteomes" id="UP000186917">
    <property type="component" value="Unassembled WGS sequence"/>
</dbReference>
<name>A0A1N7QDI4_9BACT</name>
<keyword evidence="1" id="KW-0732">Signal</keyword>
<evidence type="ECO:0000313" key="2">
    <source>
        <dbReference type="EMBL" id="SIT20941.1"/>
    </source>
</evidence>
<proteinExistence type="predicted"/>
<protein>
    <recommendedName>
        <fullName evidence="4">Lipid-binding hydrolase</fullName>
    </recommendedName>
</protein>